<dbReference type="SUPFAM" id="SSF57756">
    <property type="entry name" value="Retrovirus zinc finger-like domains"/>
    <property type="match status" value="1"/>
</dbReference>
<sequence>MKNEQTWQLTSYHNKHSYSKELKIGIMHAKWLSRVFLKKIAENPKIKLTKLMKKAYNKWNVELTKSKAFALNELQGIYIEQYKRLYDYCHELLRSNTVTSIHGKKEKYVVDLKFLECSCGKLLQKAKYIECYQHVYPVNGPKLWTKTPFDDVLPPVYRKLIGRPKSKRNKIANEHQTRGGVSKKGKNQKCRYCFVTGHNKRTCPKKHKVVASATVKPIHVNKVAGSISRRSSRGISSTISTQASQQLQVASKSATLSRPKRKTSTNTVSTQQSQVTSKRTKVIPSNNAFG</sequence>
<protein>
    <submittedName>
        <fullName evidence="2">Uncharacterized protein</fullName>
    </submittedName>
</protein>
<proteinExistence type="predicted"/>
<dbReference type="EMBL" id="SDMP01000001">
    <property type="protein sequence ID" value="RYR79600.1"/>
    <property type="molecule type" value="Genomic_DNA"/>
</dbReference>
<reference evidence="2 3" key="1">
    <citation type="submission" date="2019-01" db="EMBL/GenBank/DDBJ databases">
        <title>Sequencing of cultivated peanut Arachis hypogaea provides insights into genome evolution and oil improvement.</title>
        <authorList>
            <person name="Chen X."/>
        </authorList>
    </citation>
    <scope>NUCLEOTIDE SEQUENCE [LARGE SCALE GENOMIC DNA]</scope>
    <source>
        <strain evidence="3">cv. Fuhuasheng</strain>
        <tissue evidence="2">Leaves</tissue>
    </source>
</reference>
<dbReference type="InterPro" id="IPR036875">
    <property type="entry name" value="Znf_CCHC_sf"/>
</dbReference>
<dbReference type="GO" id="GO:0008270">
    <property type="term" value="F:zinc ion binding"/>
    <property type="evidence" value="ECO:0007669"/>
    <property type="project" value="InterPro"/>
</dbReference>
<evidence type="ECO:0000256" key="1">
    <source>
        <dbReference type="SAM" id="MobiDB-lite"/>
    </source>
</evidence>
<organism evidence="2 3">
    <name type="scientific">Arachis hypogaea</name>
    <name type="common">Peanut</name>
    <dbReference type="NCBI Taxonomy" id="3818"/>
    <lineage>
        <taxon>Eukaryota</taxon>
        <taxon>Viridiplantae</taxon>
        <taxon>Streptophyta</taxon>
        <taxon>Embryophyta</taxon>
        <taxon>Tracheophyta</taxon>
        <taxon>Spermatophyta</taxon>
        <taxon>Magnoliopsida</taxon>
        <taxon>eudicotyledons</taxon>
        <taxon>Gunneridae</taxon>
        <taxon>Pentapetalae</taxon>
        <taxon>rosids</taxon>
        <taxon>fabids</taxon>
        <taxon>Fabales</taxon>
        <taxon>Fabaceae</taxon>
        <taxon>Papilionoideae</taxon>
        <taxon>50 kb inversion clade</taxon>
        <taxon>dalbergioids sensu lato</taxon>
        <taxon>Dalbergieae</taxon>
        <taxon>Pterocarpus clade</taxon>
        <taxon>Arachis</taxon>
    </lineage>
</organism>
<dbReference type="PANTHER" id="PTHR31973:SF187">
    <property type="entry name" value="MUTATOR TRANSPOSASE MUDRA PROTEIN"/>
    <property type="match status" value="1"/>
</dbReference>
<feature type="compositionally biased region" description="Low complexity" evidence="1">
    <location>
        <begin position="264"/>
        <end position="277"/>
    </location>
</feature>
<dbReference type="Proteomes" id="UP000289738">
    <property type="component" value="Chromosome A01"/>
</dbReference>
<comment type="caution">
    <text evidence="2">The sequence shown here is derived from an EMBL/GenBank/DDBJ whole genome shotgun (WGS) entry which is preliminary data.</text>
</comment>
<feature type="region of interest" description="Disordered" evidence="1">
    <location>
        <begin position="164"/>
        <end position="184"/>
    </location>
</feature>
<dbReference type="PANTHER" id="PTHR31973">
    <property type="entry name" value="POLYPROTEIN, PUTATIVE-RELATED"/>
    <property type="match status" value="1"/>
</dbReference>
<feature type="region of interest" description="Disordered" evidence="1">
    <location>
        <begin position="225"/>
        <end position="290"/>
    </location>
</feature>
<evidence type="ECO:0000313" key="2">
    <source>
        <dbReference type="EMBL" id="RYR79600.1"/>
    </source>
</evidence>
<evidence type="ECO:0000313" key="3">
    <source>
        <dbReference type="Proteomes" id="UP000289738"/>
    </source>
</evidence>
<dbReference type="GO" id="GO:0003676">
    <property type="term" value="F:nucleic acid binding"/>
    <property type="evidence" value="ECO:0007669"/>
    <property type="project" value="InterPro"/>
</dbReference>
<name>A0A445EW10_ARAHY</name>
<keyword evidence="3" id="KW-1185">Reference proteome</keyword>
<feature type="compositionally biased region" description="Low complexity" evidence="1">
    <location>
        <begin position="225"/>
        <end position="248"/>
    </location>
</feature>
<dbReference type="AlphaFoldDB" id="A0A445EW10"/>
<accession>A0A445EW10</accession>
<gene>
    <name evidence="2" type="ORF">Ahy_A01g004410</name>
</gene>